<dbReference type="EMBL" id="MU266406">
    <property type="protein sequence ID" value="KAH7925245.1"/>
    <property type="molecule type" value="Genomic_DNA"/>
</dbReference>
<dbReference type="Proteomes" id="UP000790709">
    <property type="component" value="Unassembled WGS sequence"/>
</dbReference>
<gene>
    <name evidence="1" type="ORF">BV22DRAFT_1129171</name>
</gene>
<sequence>MASVFKGIALVTGAAHGIGRAIALRLANDGFHIALNDIPSKKALLDDIAQTVGDKGGRAFAICADVGEEEQVKEMVHGTVKTLGGLDVMVANAGIARVNSLTGTPADVWDKVLRVNARGVYLCYRFAALQMIAQGRGGRIIGASSVAGKRGYIGLGAYSASKFAAGGALELGKHGITVNSYAPGIINTPIWESTFVPSDYTSFEEEKNKYVGDTAVGHVGEPEDIASLVSYLASKEARYVTGQCFSADGGIFLT</sequence>
<evidence type="ECO:0000313" key="1">
    <source>
        <dbReference type="EMBL" id="KAH7925245.1"/>
    </source>
</evidence>
<reference evidence="1" key="1">
    <citation type="journal article" date="2021" name="New Phytol.">
        <title>Evolutionary innovations through gain and loss of genes in the ectomycorrhizal Boletales.</title>
        <authorList>
            <person name="Wu G."/>
            <person name="Miyauchi S."/>
            <person name="Morin E."/>
            <person name="Kuo A."/>
            <person name="Drula E."/>
            <person name="Varga T."/>
            <person name="Kohler A."/>
            <person name="Feng B."/>
            <person name="Cao Y."/>
            <person name="Lipzen A."/>
            <person name="Daum C."/>
            <person name="Hundley H."/>
            <person name="Pangilinan J."/>
            <person name="Johnson J."/>
            <person name="Barry K."/>
            <person name="LaButti K."/>
            <person name="Ng V."/>
            <person name="Ahrendt S."/>
            <person name="Min B."/>
            <person name="Choi I.G."/>
            <person name="Park H."/>
            <person name="Plett J.M."/>
            <person name="Magnuson J."/>
            <person name="Spatafora J.W."/>
            <person name="Nagy L.G."/>
            <person name="Henrissat B."/>
            <person name="Grigoriev I.V."/>
            <person name="Yang Z.L."/>
            <person name="Xu J."/>
            <person name="Martin F.M."/>
        </authorList>
    </citation>
    <scope>NUCLEOTIDE SEQUENCE</scope>
    <source>
        <strain evidence="1">KUC20120723A-06</strain>
    </source>
</reference>
<proteinExistence type="predicted"/>
<accession>A0ACB8BHE5</accession>
<comment type="caution">
    <text evidence="1">The sequence shown here is derived from an EMBL/GenBank/DDBJ whole genome shotgun (WGS) entry which is preliminary data.</text>
</comment>
<organism evidence="1 2">
    <name type="scientific">Leucogyrophana mollusca</name>
    <dbReference type="NCBI Taxonomy" id="85980"/>
    <lineage>
        <taxon>Eukaryota</taxon>
        <taxon>Fungi</taxon>
        <taxon>Dikarya</taxon>
        <taxon>Basidiomycota</taxon>
        <taxon>Agaricomycotina</taxon>
        <taxon>Agaricomycetes</taxon>
        <taxon>Agaricomycetidae</taxon>
        <taxon>Boletales</taxon>
        <taxon>Boletales incertae sedis</taxon>
        <taxon>Leucogyrophana</taxon>
    </lineage>
</organism>
<protein>
    <submittedName>
        <fullName evidence="1">NAD(P)-binding protein</fullName>
    </submittedName>
</protein>
<evidence type="ECO:0000313" key="2">
    <source>
        <dbReference type="Proteomes" id="UP000790709"/>
    </source>
</evidence>
<keyword evidence="2" id="KW-1185">Reference proteome</keyword>
<name>A0ACB8BHE5_9AGAM</name>